<name>L2FDA1_COLFN</name>
<dbReference type="InterPro" id="IPR027417">
    <property type="entry name" value="P-loop_NTPase"/>
</dbReference>
<dbReference type="EMBL" id="KB021311">
    <property type="protein sequence ID" value="ELA24016.1"/>
    <property type="molecule type" value="Genomic_DNA"/>
</dbReference>
<dbReference type="SUPFAM" id="SSF52540">
    <property type="entry name" value="P-loop containing nucleoside triphosphate hydrolases"/>
    <property type="match status" value="1"/>
</dbReference>
<dbReference type="HOGENOM" id="CLU_808949_0_0_1"/>
<organism evidence="4">
    <name type="scientific">Colletotrichum fructicola (strain Nara gc5)</name>
    <name type="common">Anthracnose fungus</name>
    <name type="synonym">Colletotrichum gloeosporioides (strain Nara gc5)</name>
    <dbReference type="NCBI Taxonomy" id="1213859"/>
    <lineage>
        <taxon>Eukaryota</taxon>
        <taxon>Fungi</taxon>
        <taxon>Dikarya</taxon>
        <taxon>Ascomycota</taxon>
        <taxon>Pezizomycotina</taxon>
        <taxon>Sordariomycetes</taxon>
        <taxon>Hypocreomycetidae</taxon>
        <taxon>Glomerellales</taxon>
        <taxon>Glomerellaceae</taxon>
        <taxon>Colletotrichum</taxon>
        <taxon>Colletotrichum gloeosporioides species complex</taxon>
    </lineage>
</organism>
<evidence type="ECO:0000259" key="3">
    <source>
        <dbReference type="Pfam" id="PF24883"/>
    </source>
</evidence>
<sequence>MQDIALFLPPYREDIFDDDNDIQSSLFSRERERNSSLKSSDDFQELCHRDSCDCKDQAKSAAGWSGDLEIPDAGSTSEPDAADIWEELFPGLPRFDGSELTEEYCIRDDILYQFLATKLRSASDDSLEGSDAISESSQRNIESVSKTSRKAKRSTILESLALEDYEIYQREYSRIRGPGTYQWLLGTDAFKTWLSEPSQTFSCYGIPGSGKSSLASAVIDHVVDHVADDATTGIAYVYCNQDRTALGAGDDAYYLFLNILKQLAEQLALIIPELQFLYNTQDLSGVPESISEVCRTIEYVAEGYSKIYIIVDAIDEIQEGSRGRMEFLSEMVKLRKHVVSTSF</sequence>
<dbReference type="AlphaFoldDB" id="L2FDA1"/>
<evidence type="ECO:0000256" key="1">
    <source>
        <dbReference type="ARBA" id="ARBA00022737"/>
    </source>
</evidence>
<dbReference type="STRING" id="1213859.L2FDA1"/>
<gene>
    <name evidence="4" type="ORF">CGGC5_14422</name>
</gene>
<dbReference type="Gene3D" id="3.40.50.300">
    <property type="entry name" value="P-loop containing nucleotide triphosphate hydrolases"/>
    <property type="match status" value="1"/>
</dbReference>
<reference evidence="4" key="1">
    <citation type="submission" date="2012-08" db="EMBL/GenBank/DDBJ databases">
        <title>Genome analysis of Colletotrichum orbiculare and Colletotrichum fructicola.</title>
        <authorList>
            <person name="Gan P.H.P."/>
            <person name="Ikeda K."/>
            <person name="Irieda H."/>
            <person name="Narusaka M."/>
            <person name="O'Connell R.J."/>
            <person name="Narusaka Y."/>
            <person name="Takano Y."/>
            <person name="Kubo Y."/>
            <person name="Shirasu K."/>
        </authorList>
    </citation>
    <scope>NUCLEOTIDE SEQUENCE</scope>
    <source>
        <strain evidence="4">Nara gc5</strain>
    </source>
</reference>
<dbReference type="PANTHER" id="PTHR10039">
    <property type="entry name" value="AMELOGENIN"/>
    <property type="match status" value="1"/>
</dbReference>
<evidence type="ECO:0000256" key="2">
    <source>
        <dbReference type="SAM" id="MobiDB-lite"/>
    </source>
</evidence>
<feature type="region of interest" description="Disordered" evidence="2">
    <location>
        <begin position="126"/>
        <end position="146"/>
    </location>
</feature>
<protein>
    <submittedName>
        <fullName evidence="4">Ankyrin repeat protein</fullName>
    </submittedName>
</protein>
<evidence type="ECO:0000313" key="4">
    <source>
        <dbReference type="EMBL" id="ELA24016.1"/>
    </source>
</evidence>
<proteinExistence type="predicted"/>
<feature type="compositionally biased region" description="Polar residues" evidence="2">
    <location>
        <begin position="133"/>
        <end position="146"/>
    </location>
</feature>
<keyword evidence="1" id="KW-0677">Repeat</keyword>
<accession>L2FDA1</accession>
<dbReference type="Pfam" id="PF24883">
    <property type="entry name" value="NPHP3_N"/>
    <property type="match status" value="1"/>
</dbReference>
<dbReference type="PANTHER" id="PTHR10039:SF15">
    <property type="entry name" value="NACHT DOMAIN-CONTAINING PROTEIN"/>
    <property type="match status" value="1"/>
</dbReference>
<feature type="domain" description="Nephrocystin 3-like N-terminal" evidence="3">
    <location>
        <begin position="179"/>
        <end position="336"/>
    </location>
</feature>
<dbReference type="InterPro" id="IPR056884">
    <property type="entry name" value="NPHP3-like_N"/>
</dbReference>